<dbReference type="Proteomes" id="UP000219914">
    <property type="component" value="Unassembled WGS sequence"/>
</dbReference>
<proteinExistence type="predicted"/>
<feature type="transmembrane region" description="Helical" evidence="5">
    <location>
        <begin position="33"/>
        <end position="52"/>
    </location>
</feature>
<dbReference type="PANTHER" id="PTHR43280">
    <property type="entry name" value="ARAC-FAMILY TRANSCRIPTIONAL REGULATOR"/>
    <property type="match status" value="1"/>
</dbReference>
<dbReference type="PROSITE" id="PS01124">
    <property type="entry name" value="HTH_ARAC_FAMILY_2"/>
    <property type="match status" value="1"/>
</dbReference>
<evidence type="ECO:0000256" key="1">
    <source>
        <dbReference type="ARBA" id="ARBA00023015"/>
    </source>
</evidence>
<comment type="caution">
    <text evidence="7">The sequence shown here is derived from an EMBL/GenBank/DDBJ whole genome shotgun (WGS) entry which is preliminary data.</text>
</comment>
<dbReference type="RefSeq" id="WP_097536924.1">
    <property type="nucleotide sequence ID" value="NZ_LODW01000056.1"/>
</dbReference>
<evidence type="ECO:0000313" key="8">
    <source>
        <dbReference type="Proteomes" id="UP000219914"/>
    </source>
</evidence>
<keyword evidence="2" id="KW-0238">DNA-binding</keyword>
<evidence type="ECO:0000313" key="7">
    <source>
        <dbReference type="EMBL" id="PDT20338.1"/>
    </source>
</evidence>
<evidence type="ECO:0000256" key="5">
    <source>
        <dbReference type="SAM" id="Phobius"/>
    </source>
</evidence>
<evidence type="ECO:0000256" key="3">
    <source>
        <dbReference type="ARBA" id="ARBA00023163"/>
    </source>
</evidence>
<feature type="domain" description="HTH araC/xylS-type" evidence="6">
    <location>
        <begin position="238"/>
        <end position="343"/>
    </location>
</feature>
<name>A0ABX4JJW1_9HYPH</name>
<evidence type="ECO:0000256" key="2">
    <source>
        <dbReference type="ARBA" id="ARBA00023125"/>
    </source>
</evidence>
<keyword evidence="8" id="KW-1185">Reference proteome</keyword>
<feature type="transmembrane region" description="Helical" evidence="5">
    <location>
        <begin position="111"/>
        <end position="131"/>
    </location>
</feature>
<keyword evidence="5" id="KW-0812">Transmembrane</keyword>
<keyword evidence="5" id="KW-1133">Transmembrane helix</keyword>
<feature type="transmembrane region" description="Helical" evidence="5">
    <location>
        <begin position="59"/>
        <end position="76"/>
    </location>
</feature>
<feature type="compositionally biased region" description="Polar residues" evidence="4">
    <location>
        <begin position="214"/>
        <end position="233"/>
    </location>
</feature>
<keyword evidence="3" id="KW-0804">Transcription</keyword>
<evidence type="ECO:0000259" key="6">
    <source>
        <dbReference type="PROSITE" id="PS01124"/>
    </source>
</evidence>
<evidence type="ECO:0000256" key="4">
    <source>
        <dbReference type="SAM" id="MobiDB-lite"/>
    </source>
</evidence>
<dbReference type="SMART" id="SM00342">
    <property type="entry name" value="HTH_ARAC"/>
    <property type="match status" value="1"/>
</dbReference>
<feature type="transmembrane region" description="Helical" evidence="5">
    <location>
        <begin position="182"/>
        <end position="205"/>
    </location>
</feature>
<gene>
    <name evidence="7" type="ORF">CO674_28215</name>
</gene>
<dbReference type="EMBL" id="NWSY01000027">
    <property type="protein sequence ID" value="PDT20338.1"/>
    <property type="molecule type" value="Genomic_DNA"/>
</dbReference>
<dbReference type="Pfam" id="PF12833">
    <property type="entry name" value="HTH_18"/>
    <property type="match status" value="1"/>
</dbReference>
<keyword evidence="1" id="KW-0805">Transcription regulation</keyword>
<dbReference type="SUPFAM" id="SSF46689">
    <property type="entry name" value="Homeodomain-like"/>
    <property type="match status" value="1"/>
</dbReference>
<feature type="transmembrane region" description="Helical" evidence="5">
    <location>
        <begin position="88"/>
        <end position="104"/>
    </location>
</feature>
<dbReference type="InterPro" id="IPR009057">
    <property type="entry name" value="Homeodomain-like_sf"/>
</dbReference>
<dbReference type="PANTHER" id="PTHR43280:SF29">
    <property type="entry name" value="ARAC-FAMILY TRANSCRIPTIONAL REGULATOR"/>
    <property type="match status" value="1"/>
</dbReference>
<dbReference type="Gene3D" id="1.10.10.60">
    <property type="entry name" value="Homeodomain-like"/>
    <property type="match status" value="1"/>
</dbReference>
<accession>A0ABX4JJW1</accession>
<sequence length="364" mass="40395">MLAIPLPFVIALLLVILLIRVLAQREANLRPVAGFISVCILLVTLVGLRWSVDLRMVRFFQPVVAALLPSTAWLSFSKLGQSPSKRRWLHFFPAAVIVVLSATWERWHPPIDLLLPVLYFAYGTSLIHRSYGGTNGFEWTRLSDVANARRAALSAGWLLLFSGAVDLVIAADFLLYQGSHAVSIVGIANVITLPFLAYAIAVLGWSVPQTQSSNQTWVDGQDEQPSNHETASAGQDDARIITAIETIMRDKHLFRDPDLTLNRLSRKLGIPSRQISGAVNRTLGRNISQVVNEYRIREAQHLLSETDRSITAVMFDCGFYTKSNFNREFVRVTGMTPSDHRRSAGRSNAGYSAGMALVKNPLTR</sequence>
<feature type="region of interest" description="Disordered" evidence="4">
    <location>
        <begin position="214"/>
        <end position="234"/>
    </location>
</feature>
<dbReference type="InterPro" id="IPR018060">
    <property type="entry name" value="HTH_AraC"/>
</dbReference>
<keyword evidence="5" id="KW-0472">Membrane</keyword>
<feature type="transmembrane region" description="Helical" evidence="5">
    <location>
        <begin position="151"/>
        <end position="175"/>
    </location>
</feature>
<organism evidence="7 8">
    <name type="scientific">Rhizobium hidalgonense</name>
    <dbReference type="NCBI Taxonomy" id="1538159"/>
    <lineage>
        <taxon>Bacteria</taxon>
        <taxon>Pseudomonadati</taxon>
        <taxon>Pseudomonadota</taxon>
        <taxon>Alphaproteobacteria</taxon>
        <taxon>Hyphomicrobiales</taxon>
        <taxon>Rhizobiaceae</taxon>
        <taxon>Rhizobium/Agrobacterium group</taxon>
        <taxon>Rhizobium</taxon>
    </lineage>
</organism>
<protein>
    <submittedName>
        <fullName evidence="7">AraC family transcriptional regulator</fullName>
    </submittedName>
</protein>
<reference evidence="7 8" key="1">
    <citation type="submission" date="2017-09" db="EMBL/GenBank/DDBJ databases">
        <title>Comparative genomics of rhizobia isolated from Phaseolus vulgaris in China.</title>
        <authorList>
            <person name="Tong W."/>
        </authorList>
    </citation>
    <scope>NUCLEOTIDE SEQUENCE [LARGE SCALE GENOMIC DNA]</scope>
    <source>
        <strain evidence="7 8">FH14</strain>
    </source>
</reference>